<name>A0A7L6B424_9ACTN</name>
<evidence type="ECO:0000313" key="4">
    <source>
        <dbReference type="EMBL" id="QLQ36525.1"/>
    </source>
</evidence>
<sequence>MTISLFTRGVEPGTHRFAPAPNSDAPQLNVPNTITLVRTVLAVALAAAGLAHGNAWLVVASYACYWAGDVLDGLSARLLHQETRFGAVFDIVADRACFALAAAGLLVLRPGSLLPCTILLLQFLTLDTMLSLSFLRWPILSPNYFGQVHNGVYRWNWWPPAKVLNTTSLVVAVLATDLPWIAAALALVITAIKVVSLVVVSRLPAAELPGRP</sequence>
<dbReference type="InterPro" id="IPR000462">
    <property type="entry name" value="CDP-OH_P_trans"/>
</dbReference>
<reference evidence="5" key="1">
    <citation type="submission" date="2020-07" db="EMBL/GenBank/DDBJ databases">
        <title>A new Micromonospora strain with potent antibiotic activity isolated from the microbiome of a mid-Atlantic deep-sea sponge.</title>
        <authorList>
            <person name="Back C.R."/>
            <person name="Stennett H.L."/>
            <person name="Williams S.E."/>
            <person name="Wang L."/>
            <person name="Ojeda Gomez J."/>
            <person name="Abdulle O.M."/>
            <person name="Duffy T."/>
            <person name="Hendry K.R."/>
            <person name="Powell D."/>
            <person name="Stach J.E."/>
            <person name="Essex-Lopresti A.E."/>
            <person name="Willis C.L."/>
            <person name="Curnow P."/>
            <person name="Race P.R."/>
        </authorList>
    </citation>
    <scope>NUCLEOTIDE SEQUENCE [LARGE SCALE GENOMIC DNA]</scope>
    <source>
        <strain evidence="5">28ISP2-46</strain>
    </source>
</reference>
<evidence type="ECO:0000256" key="1">
    <source>
        <dbReference type="ARBA" id="ARBA00022679"/>
    </source>
</evidence>
<organism evidence="4 5">
    <name type="scientific">Micromonospora robiginosa</name>
    <dbReference type="NCBI Taxonomy" id="2749844"/>
    <lineage>
        <taxon>Bacteria</taxon>
        <taxon>Bacillati</taxon>
        <taxon>Actinomycetota</taxon>
        <taxon>Actinomycetes</taxon>
        <taxon>Micromonosporales</taxon>
        <taxon>Micromonosporaceae</taxon>
        <taxon>Micromonospora</taxon>
    </lineage>
</organism>
<dbReference type="PROSITE" id="PS00379">
    <property type="entry name" value="CDP_ALCOHOL_P_TRANSF"/>
    <property type="match status" value="1"/>
</dbReference>
<keyword evidence="5" id="KW-1185">Reference proteome</keyword>
<dbReference type="Pfam" id="PF01066">
    <property type="entry name" value="CDP-OH_P_transf"/>
    <property type="match status" value="1"/>
</dbReference>
<evidence type="ECO:0000256" key="3">
    <source>
        <dbReference type="SAM" id="Phobius"/>
    </source>
</evidence>
<feature type="transmembrane region" description="Helical" evidence="3">
    <location>
        <begin position="40"/>
        <end position="68"/>
    </location>
</feature>
<dbReference type="Gene3D" id="1.20.120.1760">
    <property type="match status" value="1"/>
</dbReference>
<evidence type="ECO:0000313" key="5">
    <source>
        <dbReference type="Proteomes" id="UP000510844"/>
    </source>
</evidence>
<dbReference type="Proteomes" id="UP000510844">
    <property type="component" value="Chromosome"/>
</dbReference>
<evidence type="ECO:0000256" key="2">
    <source>
        <dbReference type="RuleBase" id="RU003750"/>
    </source>
</evidence>
<dbReference type="AlphaFoldDB" id="A0A7L6B424"/>
<gene>
    <name evidence="4" type="ORF">H1D33_25075</name>
</gene>
<protein>
    <submittedName>
        <fullName evidence="4">CDP-alcohol phosphatidyltransferase family protein</fullName>
    </submittedName>
</protein>
<dbReference type="GO" id="GO:0016780">
    <property type="term" value="F:phosphotransferase activity, for other substituted phosphate groups"/>
    <property type="evidence" value="ECO:0007669"/>
    <property type="project" value="InterPro"/>
</dbReference>
<feature type="transmembrane region" description="Helical" evidence="3">
    <location>
        <begin position="88"/>
        <end position="108"/>
    </location>
</feature>
<proteinExistence type="inferred from homology"/>
<dbReference type="InterPro" id="IPR048254">
    <property type="entry name" value="CDP_ALCOHOL_P_TRANSF_CS"/>
</dbReference>
<feature type="transmembrane region" description="Helical" evidence="3">
    <location>
        <begin position="178"/>
        <end position="200"/>
    </location>
</feature>
<dbReference type="InterPro" id="IPR043130">
    <property type="entry name" value="CDP-OH_PTrfase_TM_dom"/>
</dbReference>
<keyword evidence="3" id="KW-0472">Membrane</keyword>
<dbReference type="RefSeq" id="WP_181569040.1">
    <property type="nucleotide sequence ID" value="NZ_CP059322.2"/>
</dbReference>
<feature type="transmembrane region" description="Helical" evidence="3">
    <location>
        <begin position="120"/>
        <end position="139"/>
    </location>
</feature>
<dbReference type="GO" id="GO:0008654">
    <property type="term" value="P:phospholipid biosynthetic process"/>
    <property type="evidence" value="ECO:0007669"/>
    <property type="project" value="InterPro"/>
</dbReference>
<comment type="similarity">
    <text evidence="2">Belongs to the CDP-alcohol phosphatidyltransferase class-I family.</text>
</comment>
<dbReference type="GO" id="GO:0016020">
    <property type="term" value="C:membrane"/>
    <property type="evidence" value="ECO:0007669"/>
    <property type="project" value="InterPro"/>
</dbReference>
<accession>A0A7L6B424</accession>
<keyword evidence="3" id="KW-1133">Transmembrane helix</keyword>
<keyword evidence="1 2" id="KW-0808">Transferase</keyword>
<dbReference type="EMBL" id="CP059322">
    <property type="protein sequence ID" value="QLQ36525.1"/>
    <property type="molecule type" value="Genomic_DNA"/>
</dbReference>
<keyword evidence="3" id="KW-0812">Transmembrane</keyword>
<reference evidence="4 5" key="2">
    <citation type="journal article" date="2021" name="Mar. Drugs">
        <title>A New Micromonospora Strain with Antibiotic Activity Isolated from the Microbiome of a Mid-Atlantic Deep-Sea Sponge.</title>
        <authorList>
            <person name="Back C.R."/>
            <person name="Stennett H.L."/>
            <person name="Williams S.E."/>
            <person name="Wang L."/>
            <person name="Ojeda Gomez J."/>
            <person name="Abdulle O.M."/>
            <person name="Duffy T."/>
            <person name="Neal C."/>
            <person name="Mantell J."/>
            <person name="Jepson M.A."/>
            <person name="Hendry K.R."/>
            <person name="Powell D."/>
            <person name="Stach J.E.M."/>
            <person name="Essex-Lopresti A.E."/>
            <person name="Willis C.L."/>
            <person name="Curnow P."/>
            <person name="Race P.R."/>
        </authorList>
    </citation>
    <scope>NUCLEOTIDE SEQUENCE [LARGE SCALE GENOMIC DNA]</scope>
    <source>
        <strain evidence="4 5">28ISP2-46</strain>
    </source>
</reference>
<dbReference type="KEGG" id="mfeu:H1D33_25075"/>